<reference evidence="3 4" key="1">
    <citation type="submission" date="2018-06" db="EMBL/GenBank/DDBJ databases">
        <title>Genomic Encyclopedia of Type Strains, Phase IV (KMG-IV): sequencing the most valuable type-strain genomes for metagenomic binning, comparative biology and taxonomic classification.</title>
        <authorList>
            <person name="Goeker M."/>
        </authorList>
    </citation>
    <scope>NUCLEOTIDE SEQUENCE [LARGE SCALE GENOMIC DNA]</scope>
    <source>
        <strain evidence="3 4">DSM 25532</strain>
    </source>
</reference>
<dbReference type="AlphaFoldDB" id="A0A366HFB3"/>
<feature type="transmembrane region" description="Helical" evidence="2">
    <location>
        <begin position="358"/>
        <end position="379"/>
    </location>
</feature>
<keyword evidence="4" id="KW-1185">Reference proteome</keyword>
<keyword evidence="2" id="KW-0812">Transmembrane</keyword>
<evidence type="ECO:0000256" key="1">
    <source>
        <dbReference type="SAM" id="MobiDB-lite"/>
    </source>
</evidence>
<gene>
    <name evidence="3" type="ORF">DES53_10794</name>
</gene>
<feature type="transmembrane region" description="Helical" evidence="2">
    <location>
        <begin position="292"/>
        <end position="314"/>
    </location>
</feature>
<feature type="transmembrane region" description="Helical" evidence="2">
    <location>
        <begin position="268"/>
        <end position="286"/>
    </location>
</feature>
<keyword evidence="2" id="KW-0472">Membrane</keyword>
<proteinExistence type="predicted"/>
<comment type="caution">
    <text evidence="3">The sequence shown here is derived from an EMBL/GenBank/DDBJ whole genome shotgun (WGS) entry which is preliminary data.</text>
</comment>
<evidence type="ECO:0000313" key="4">
    <source>
        <dbReference type="Proteomes" id="UP000253426"/>
    </source>
</evidence>
<feature type="region of interest" description="Disordered" evidence="1">
    <location>
        <begin position="201"/>
        <end position="229"/>
    </location>
</feature>
<dbReference type="EMBL" id="QNRR01000007">
    <property type="protein sequence ID" value="RBP41263.1"/>
    <property type="molecule type" value="Genomic_DNA"/>
</dbReference>
<evidence type="ECO:0000256" key="2">
    <source>
        <dbReference type="SAM" id="Phobius"/>
    </source>
</evidence>
<keyword evidence="2" id="KW-1133">Transmembrane helix</keyword>
<dbReference type="Proteomes" id="UP000253426">
    <property type="component" value="Unassembled WGS sequence"/>
</dbReference>
<name>A0A366HFB3_9BACT</name>
<organism evidence="3 4">
    <name type="scientific">Roseimicrobium gellanilyticum</name>
    <dbReference type="NCBI Taxonomy" id="748857"/>
    <lineage>
        <taxon>Bacteria</taxon>
        <taxon>Pseudomonadati</taxon>
        <taxon>Verrucomicrobiota</taxon>
        <taxon>Verrucomicrobiia</taxon>
        <taxon>Verrucomicrobiales</taxon>
        <taxon>Verrucomicrobiaceae</taxon>
        <taxon>Roseimicrobium</taxon>
    </lineage>
</organism>
<sequence length="393" mass="41630">MPFSCKRFCVCGGVDSGVLNSMRYAAFVLCFALLVLGQKVSAHTVPSMVAEAEFNPEREVTLLVNLDPRLFLTDQPTAMPPIPASWWFQQSEAEQAETLKKAAAYVDTQLQFRIGGSDFRGIWKAQPVDSATVAPLTPSSAEVHLLVEHKGPLPEIAGDFKMTVARTCAVATLLMNAMAGAEQRQPQLVFPGESSRGFALPPTGAKAAAGQGAPSPIAKSVADATPQGTKNGSTAGSLAGLPTHSLLAHALFAVAVTSVLLGRSWSAVVVMVVFHLASMAAAWLTWQGWLPVALGGLPRNSWMMLGGTALALLLVRRIPPALLGLAVVAGFLHGWGPWNLRVWQGAEHPLSSLFRREGLLLVVGLVAVGLATPCVRYLATKTSMGRFFSAEEG</sequence>
<protein>
    <submittedName>
        <fullName evidence="3">Uncharacterized protein</fullName>
    </submittedName>
</protein>
<feature type="transmembrane region" description="Helical" evidence="2">
    <location>
        <begin position="321"/>
        <end position="338"/>
    </location>
</feature>
<accession>A0A366HFB3</accession>
<evidence type="ECO:0000313" key="3">
    <source>
        <dbReference type="EMBL" id="RBP41263.1"/>
    </source>
</evidence>
<feature type="transmembrane region" description="Helical" evidence="2">
    <location>
        <begin position="241"/>
        <end position="261"/>
    </location>
</feature>